<reference evidence="2" key="1">
    <citation type="submission" date="2018-06" db="EMBL/GenBank/DDBJ databases">
        <authorList>
            <person name="Zhirakovskaya E."/>
        </authorList>
    </citation>
    <scope>NUCLEOTIDE SEQUENCE</scope>
</reference>
<dbReference type="Gene3D" id="3.10.270.10">
    <property type="entry name" value="Urate Oxidase"/>
    <property type="match status" value="1"/>
</dbReference>
<dbReference type="PANTHER" id="PTHR36445:SF1">
    <property type="entry name" value="GTP CYCLOHYDROLASE MPTA"/>
    <property type="match status" value="1"/>
</dbReference>
<sequence>MLDSTNQSCTLPDIAAEEKAKIGGQLQWVGMSGIKMPLQLAADVEVPATVAQVRAEVSLDEEASKGIHMSRLYLACDEVFSAASIDFGQLQGLTAKFLASHKKLSQNALIEVEAEALLRRPALVSDYSGWRSYPIKLSVVQCKKTGLSQYLSFQVTYSSTCPCSAALARQLIQENFKQQFDQDNLDFQAVVDWLGSEQGINATPHSQRSSAVIKVKLAADQVQIPLQKMIDSVENSLQTAVQAAVKRADEQAFALRNGQNLMFCEDAARRIKQTLSKEPAIQQFHLRVTHHESLHPHDATAEAYSE</sequence>
<evidence type="ECO:0000256" key="1">
    <source>
        <dbReference type="ARBA" id="ARBA00022801"/>
    </source>
</evidence>
<dbReference type="NCBIfam" id="NF010200">
    <property type="entry name" value="PRK13674.1-1"/>
    <property type="match status" value="1"/>
</dbReference>
<evidence type="ECO:0000313" key="2">
    <source>
        <dbReference type="EMBL" id="VAW46662.1"/>
    </source>
</evidence>
<keyword evidence="1 2" id="KW-0378">Hydrolase</keyword>
<proteinExistence type="inferred from homology"/>
<dbReference type="GO" id="GO:0003934">
    <property type="term" value="F:GTP cyclohydrolase I activity"/>
    <property type="evidence" value="ECO:0007669"/>
    <property type="project" value="UniProtKB-EC"/>
</dbReference>
<dbReference type="InterPro" id="IPR003801">
    <property type="entry name" value="GTP_cyclohydrolase_FolE2/MptA"/>
</dbReference>
<accession>A0A3B0W629</accession>
<protein>
    <submittedName>
        <fullName evidence="2">GTP cyclohydrolase I type 2</fullName>
        <ecNumber evidence="2">3.5.4.16</ecNumber>
    </submittedName>
</protein>
<organism evidence="2">
    <name type="scientific">hydrothermal vent metagenome</name>
    <dbReference type="NCBI Taxonomy" id="652676"/>
    <lineage>
        <taxon>unclassified sequences</taxon>
        <taxon>metagenomes</taxon>
        <taxon>ecological metagenomes</taxon>
    </lineage>
</organism>
<dbReference type="AlphaFoldDB" id="A0A3B0W629"/>
<dbReference type="PANTHER" id="PTHR36445">
    <property type="entry name" value="GTP CYCLOHYDROLASE MPTA"/>
    <property type="match status" value="1"/>
</dbReference>
<gene>
    <name evidence="2" type="ORF">MNBD_GAMMA02-155</name>
</gene>
<dbReference type="EMBL" id="UOFA01000297">
    <property type="protein sequence ID" value="VAW46662.1"/>
    <property type="molecule type" value="Genomic_DNA"/>
</dbReference>
<dbReference type="HAMAP" id="MF_01527_B">
    <property type="entry name" value="GTP_cyclohydrol_B"/>
    <property type="match status" value="1"/>
</dbReference>
<dbReference type="Pfam" id="PF02649">
    <property type="entry name" value="GCHY-1"/>
    <property type="match status" value="1"/>
</dbReference>
<name>A0A3B0W629_9ZZZZ</name>
<dbReference type="EC" id="3.5.4.16" evidence="2"/>
<dbReference type="InterPro" id="IPR022838">
    <property type="entry name" value="GTP_cyclohydrolase_FolE2"/>
</dbReference>